<dbReference type="EMBL" id="OC000465">
    <property type="protein sequence ID" value="CAD7257373.1"/>
    <property type="molecule type" value="Genomic_DNA"/>
</dbReference>
<dbReference type="InterPro" id="IPR027417">
    <property type="entry name" value="P-loop_NTPase"/>
</dbReference>
<organism evidence="4">
    <name type="scientific">Timema shepardi</name>
    <name type="common">Walking stick</name>
    <dbReference type="NCBI Taxonomy" id="629360"/>
    <lineage>
        <taxon>Eukaryota</taxon>
        <taxon>Metazoa</taxon>
        <taxon>Ecdysozoa</taxon>
        <taxon>Arthropoda</taxon>
        <taxon>Hexapoda</taxon>
        <taxon>Insecta</taxon>
        <taxon>Pterygota</taxon>
        <taxon>Neoptera</taxon>
        <taxon>Polyneoptera</taxon>
        <taxon>Phasmatodea</taxon>
        <taxon>Timematodea</taxon>
        <taxon>Timematoidea</taxon>
        <taxon>Timematidae</taxon>
        <taxon>Timema</taxon>
    </lineage>
</organism>
<feature type="compositionally biased region" description="Basic and acidic residues" evidence="1">
    <location>
        <begin position="22"/>
        <end position="31"/>
    </location>
</feature>
<reference evidence="4" key="1">
    <citation type="submission" date="2020-11" db="EMBL/GenBank/DDBJ databases">
        <authorList>
            <person name="Tran Van P."/>
        </authorList>
    </citation>
    <scope>NUCLEOTIDE SEQUENCE</scope>
</reference>
<evidence type="ECO:0000313" key="4">
    <source>
        <dbReference type="EMBL" id="CAD7257373.1"/>
    </source>
</evidence>
<evidence type="ECO:0000256" key="1">
    <source>
        <dbReference type="SAM" id="MobiDB-lite"/>
    </source>
</evidence>
<dbReference type="Gene3D" id="3.40.50.300">
    <property type="entry name" value="P-loop containing nucleotide triphosphate hydrolases"/>
    <property type="match status" value="1"/>
</dbReference>
<dbReference type="Pfam" id="PF04851">
    <property type="entry name" value="ResIII"/>
    <property type="match status" value="1"/>
</dbReference>
<feature type="region of interest" description="Disordered" evidence="1">
    <location>
        <begin position="18"/>
        <end position="82"/>
    </location>
</feature>
<proteinExistence type="predicted"/>
<dbReference type="AlphaFoldDB" id="A0A7R9ANL6"/>
<dbReference type="InterPro" id="IPR006935">
    <property type="entry name" value="Helicase/UvrB_N"/>
</dbReference>
<dbReference type="GO" id="GO:0016787">
    <property type="term" value="F:hydrolase activity"/>
    <property type="evidence" value="ECO:0007669"/>
    <property type="project" value="InterPro"/>
</dbReference>
<protein>
    <recommendedName>
        <fullName evidence="3">Helicase ATP-binding domain-containing protein</fullName>
    </recommendedName>
</protein>
<dbReference type="InterPro" id="IPR051363">
    <property type="entry name" value="RLR_Helicase"/>
</dbReference>
<feature type="chain" id="PRO_5031276064" description="Helicase ATP-binding domain-containing protein" evidence="2">
    <location>
        <begin position="20"/>
        <end position="284"/>
    </location>
</feature>
<name>A0A7R9ANL6_TIMSH</name>
<dbReference type="GO" id="GO:0003677">
    <property type="term" value="F:DNA binding"/>
    <property type="evidence" value="ECO:0007669"/>
    <property type="project" value="InterPro"/>
</dbReference>
<feature type="domain" description="Helicase ATP-binding" evidence="3">
    <location>
        <begin position="109"/>
        <end position="255"/>
    </location>
</feature>
<dbReference type="GO" id="GO:0005524">
    <property type="term" value="F:ATP binding"/>
    <property type="evidence" value="ECO:0007669"/>
    <property type="project" value="InterPro"/>
</dbReference>
<evidence type="ECO:0000259" key="3">
    <source>
        <dbReference type="PROSITE" id="PS51192"/>
    </source>
</evidence>
<dbReference type="PANTHER" id="PTHR14074">
    <property type="entry name" value="HELICASE WITH DEATH DOMAIN-RELATED"/>
    <property type="match status" value="1"/>
</dbReference>
<dbReference type="SUPFAM" id="SSF52540">
    <property type="entry name" value="P-loop containing nucleoside triphosphate hydrolases"/>
    <property type="match status" value="1"/>
</dbReference>
<feature type="region of interest" description="Disordered" evidence="1">
    <location>
        <begin position="182"/>
        <end position="206"/>
    </location>
</feature>
<feature type="signal peptide" evidence="2">
    <location>
        <begin position="1"/>
        <end position="19"/>
    </location>
</feature>
<dbReference type="GO" id="GO:0005737">
    <property type="term" value="C:cytoplasm"/>
    <property type="evidence" value="ECO:0007669"/>
    <property type="project" value="TreeGrafter"/>
</dbReference>
<sequence>MKTACRLTTLLRLLSTVSSPETRVEEIEPSVREPYPSELDPKPNRGGLTSPKTSRGENHSPCVPRVESHEKGSSPESHPPQRIEISPEAMGLEEELIEDLQPRGYQHQLLEKAFRQNTLLYLPTGSGKTYIAVMLIKAMLQEIEPPFEATGKRTVFMVNTVPLVEQQATYIQRFVPVSVGRYSGDRKSSAPDNELQSTESAGNNVRRRESMFQNKKDLFPTTSPHHVGFSWYISAGPLGRNTESCWTPSGPLDHSTLSSRRLTHWINVEIQFGEMDPRDRNKFL</sequence>
<gene>
    <name evidence="4" type="ORF">TSIB3V08_LOCUS1640</name>
</gene>
<dbReference type="PANTHER" id="PTHR14074:SF16">
    <property type="entry name" value="ANTIVIRAL INNATE IMMUNE RESPONSE RECEPTOR RIG-I"/>
    <property type="match status" value="1"/>
</dbReference>
<keyword evidence="2" id="KW-0732">Signal</keyword>
<feature type="compositionally biased region" description="Polar residues" evidence="1">
    <location>
        <begin position="190"/>
        <end position="203"/>
    </location>
</feature>
<accession>A0A7R9ANL6</accession>
<evidence type="ECO:0000256" key="2">
    <source>
        <dbReference type="SAM" id="SignalP"/>
    </source>
</evidence>
<dbReference type="InterPro" id="IPR014001">
    <property type="entry name" value="Helicase_ATP-bd"/>
</dbReference>
<dbReference type="PROSITE" id="PS51192">
    <property type="entry name" value="HELICASE_ATP_BIND_1"/>
    <property type="match status" value="1"/>
</dbReference>